<dbReference type="AlphaFoldDB" id="A0A9P0XB21"/>
<comment type="caution">
    <text evidence="1">The sequence shown here is derived from an EMBL/GenBank/DDBJ whole genome shotgun (WGS) entry which is preliminary data.</text>
</comment>
<dbReference type="Proteomes" id="UP001152562">
    <property type="component" value="Unassembled WGS sequence"/>
</dbReference>
<reference evidence="1" key="1">
    <citation type="submission" date="2022-05" db="EMBL/GenBank/DDBJ databases">
        <authorList>
            <person name="Okamura Y."/>
        </authorList>
    </citation>
    <scope>NUCLEOTIDE SEQUENCE</scope>
</reference>
<keyword evidence="2" id="KW-1185">Reference proteome</keyword>
<organism evidence="1 2">
    <name type="scientific">Pieris brassicae</name>
    <name type="common">White butterfly</name>
    <name type="synonym">Large white butterfly</name>
    <dbReference type="NCBI Taxonomy" id="7116"/>
    <lineage>
        <taxon>Eukaryota</taxon>
        <taxon>Metazoa</taxon>
        <taxon>Ecdysozoa</taxon>
        <taxon>Arthropoda</taxon>
        <taxon>Hexapoda</taxon>
        <taxon>Insecta</taxon>
        <taxon>Pterygota</taxon>
        <taxon>Neoptera</taxon>
        <taxon>Endopterygota</taxon>
        <taxon>Lepidoptera</taxon>
        <taxon>Glossata</taxon>
        <taxon>Ditrysia</taxon>
        <taxon>Papilionoidea</taxon>
        <taxon>Pieridae</taxon>
        <taxon>Pierinae</taxon>
        <taxon>Pieris</taxon>
    </lineage>
</organism>
<gene>
    <name evidence="1" type="ORF">PIBRA_LOCUS7917</name>
</gene>
<sequence>MFEAMLLPTIRRDFTPRPKQLGFRNTPPPSSYREYCTTSPPSLTRKRWRLRYSSTWRKLLTGWHAGLVYRLLDSDIPRRVMTIIRFFLLDWRFHVSAEGVKSSCRPVAAWAVAYRRACTQSIRSWVCGVTVCGRHRLHRNVTQRAPRSCQAAEVAGRPSRLAGTAALERQCRQAPGHSNYYYP</sequence>
<proteinExistence type="predicted"/>
<evidence type="ECO:0000313" key="1">
    <source>
        <dbReference type="EMBL" id="CAH4031387.1"/>
    </source>
</evidence>
<protein>
    <submittedName>
        <fullName evidence="1">Uncharacterized protein</fullName>
    </submittedName>
</protein>
<name>A0A9P0XB21_PIEBR</name>
<accession>A0A9P0XB21</accession>
<evidence type="ECO:0000313" key="2">
    <source>
        <dbReference type="Proteomes" id="UP001152562"/>
    </source>
</evidence>
<dbReference type="EMBL" id="CALOZG010000013">
    <property type="protein sequence ID" value="CAH4031387.1"/>
    <property type="molecule type" value="Genomic_DNA"/>
</dbReference>